<proteinExistence type="predicted"/>
<dbReference type="PANTHER" id="PTHR11232:SF2">
    <property type="entry name" value="FI05246P"/>
    <property type="match status" value="1"/>
</dbReference>
<dbReference type="EMBL" id="LNIX01000015">
    <property type="protein sequence ID" value="OXA46386.1"/>
    <property type="molecule type" value="Genomic_DNA"/>
</dbReference>
<keyword evidence="4" id="KW-1185">Reference proteome</keyword>
<dbReference type="SUPFAM" id="SSF50729">
    <property type="entry name" value="PH domain-like"/>
    <property type="match status" value="1"/>
</dbReference>
<dbReference type="OrthoDB" id="5962185at2759"/>
<dbReference type="InterPro" id="IPR033930">
    <property type="entry name" value="FAM43A/B_PTB"/>
</dbReference>
<dbReference type="OMA" id="YWANRLT"/>
<dbReference type="AlphaFoldDB" id="A0A226DQA3"/>
<feature type="region of interest" description="Disordered" evidence="1">
    <location>
        <begin position="397"/>
        <end position="482"/>
    </location>
</feature>
<evidence type="ECO:0000259" key="2">
    <source>
        <dbReference type="SMART" id="SM00462"/>
    </source>
</evidence>
<evidence type="ECO:0000256" key="1">
    <source>
        <dbReference type="SAM" id="MobiDB-lite"/>
    </source>
</evidence>
<dbReference type="Pfam" id="PF14719">
    <property type="entry name" value="PID_2"/>
    <property type="match status" value="1"/>
</dbReference>
<feature type="compositionally biased region" description="Basic and acidic residues" evidence="1">
    <location>
        <begin position="302"/>
        <end position="315"/>
    </location>
</feature>
<evidence type="ECO:0000313" key="4">
    <source>
        <dbReference type="Proteomes" id="UP000198287"/>
    </source>
</evidence>
<dbReference type="InterPro" id="IPR011993">
    <property type="entry name" value="PH-like_dom_sf"/>
</dbReference>
<dbReference type="PANTHER" id="PTHR11232">
    <property type="entry name" value="PHOSPHOTYROSINE INTERACTION DOMAIN-CONTAINING FAMILY MEMBER"/>
    <property type="match status" value="1"/>
</dbReference>
<organism evidence="3 4">
    <name type="scientific">Folsomia candida</name>
    <name type="common">Springtail</name>
    <dbReference type="NCBI Taxonomy" id="158441"/>
    <lineage>
        <taxon>Eukaryota</taxon>
        <taxon>Metazoa</taxon>
        <taxon>Ecdysozoa</taxon>
        <taxon>Arthropoda</taxon>
        <taxon>Hexapoda</taxon>
        <taxon>Collembola</taxon>
        <taxon>Entomobryomorpha</taxon>
        <taxon>Isotomoidea</taxon>
        <taxon>Isotomidae</taxon>
        <taxon>Proisotominae</taxon>
        <taxon>Folsomia</taxon>
    </lineage>
</organism>
<feature type="compositionally biased region" description="Acidic residues" evidence="1">
    <location>
        <begin position="466"/>
        <end position="475"/>
    </location>
</feature>
<dbReference type="CDD" id="cd01214">
    <property type="entry name" value="PTB_FAM43A"/>
    <property type="match status" value="1"/>
</dbReference>
<dbReference type="STRING" id="158441.A0A226DQA3"/>
<dbReference type="SMART" id="SM00462">
    <property type="entry name" value="PTB"/>
    <property type="match status" value="1"/>
</dbReference>
<dbReference type="Proteomes" id="UP000198287">
    <property type="component" value="Unassembled WGS sequence"/>
</dbReference>
<dbReference type="InterPro" id="IPR006020">
    <property type="entry name" value="PTB/PI_dom"/>
</dbReference>
<dbReference type="Gene3D" id="2.30.29.30">
    <property type="entry name" value="Pleckstrin-homology domain (PH domain)/Phosphotyrosine-binding domain (PTB)"/>
    <property type="match status" value="1"/>
</dbReference>
<feature type="region of interest" description="Disordered" evidence="1">
    <location>
        <begin position="21"/>
        <end position="51"/>
    </location>
</feature>
<feature type="compositionally biased region" description="Low complexity" evidence="1">
    <location>
        <begin position="316"/>
        <end position="337"/>
    </location>
</feature>
<accession>A0A226DQA3</accession>
<gene>
    <name evidence="3" type="ORF">Fcan01_18661</name>
</gene>
<feature type="region of interest" description="Disordered" evidence="1">
    <location>
        <begin position="299"/>
        <end position="367"/>
    </location>
</feature>
<reference evidence="3 4" key="1">
    <citation type="submission" date="2015-12" db="EMBL/GenBank/DDBJ databases">
        <title>The genome of Folsomia candida.</title>
        <authorList>
            <person name="Faddeeva A."/>
            <person name="Derks M.F."/>
            <person name="Anvar Y."/>
            <person name="Smit S."/>
            <person name="Van Straalen N."/>
            <person name="Roelofs D."/>
        </authorList>
    </citation>
    <scope>NUCLEOTIDE SEQUENCE [LARGE SCALE GENOMIC DNA]</scope>
    <source>
        <strain evidence="3 4">VU population</strain>
        <tissue evidence="3">Whole body</tissue>
    </source>
</reference>
<protein>
    <submittedName>
        <fullName evidence="3">Protein FAM43A</fullName>
    </submittedName>
</protein>
<comment type="caution">
    <text evidence="3">The sequence shown here is derived from an EMBL/GenBank/DDBJ whole genome shotgun (WGS) entry which is preliminary data.</text>
</comment>
<sequence>MNPKNKSITSLNNLSSRQIMEQDEDDGQSVSSCGIDLENMHPPTTPAAAAATNMNGRSQPTLLSMVHHKWRKILKRDSAEITPSDPSFKTIYLGNVVTTWAKGEGCLERPASALWKNHCQGRGSIKMLISTAPSGLKAQTREHGLTEYWANRLTYCGVPPDYPKLFCWIYRHEGRKLKQELRCHAVLCSKEIQAHRLANSLKNRLTEALFDFKKEKILRQNARLSIVSSLYNTSATKRKLVLMNSNSQNYKPPLERSKSAPKLSCIEEFEEEENEEDYDDSQMTIPEYEAVNAVTTSYLPSHHPEVNGDLRRSPLSEESSSTEPHIPLSSSEEVVVETSPISHRKSYPPPTQVIHHPEGSRRPHTIPMDAKLNLPYMTGYDKVMHLLDMPAGDSHQLLLDDEDHDDDDQFSFAGRNSDPVASSPPGSDRDSESVVDSSCGEDEYNSKVARRRRRRSSSCDQKNDDREEEINDNVSDESGYSEEAVVNVRGETDLKMHPSGSPVIQKSSTKNLSSSTIIIMGGANHHGPMITDPAAARKTKTSTTTTFRSDDNGGTAVATTLVVYDNLCFEI</sequence>
<name>A0A226DQA3_FOLCA</name>
<dbReference type="InterPro" id="IPR051133">
    <property type="entry name" value="Adapter_Engulfment-Domain"/>
</dbReference>
<evidence type="ECO:0000313" key="3">
    <source>
        <dbReference type="EMBL" id="OXA46386.1"/>
    </source>
</evidence>
<feature type="compositionally biased region" description="Acidic residues" evidence="1">
    <location>
        <begin position="399"/>
        <end position="409"/>
    </location>
</feature>
<feature type="domain" description="PID" evidence="2">
    <location>
        <begin position="83"/>
        <end position="218"/>
    </location>
</feature>